<accession>Q2JG21</accession>
<protein>
    <submittedName>
        <fullName evidence="1">Uncharacterized protein</fullName>
    </submittedName>
</protein>
<dbReference type="InterPro" id="IPR023286">
    <property type="entry name" value="ABATE_dom_sf"/>
</dbReference>
<dbReference type="Proteomes" id="UP000001937">
    <property type="component" value="Chromosome"/>
</dbReference>
<evidence type="ECO:0000313" key="1">
    <source>
        <dbReference type="EMBL" id="ABD09771.1"/>
    </source>
</evidence>
<dbReference type="RefSeq" id="WP_011434849.1">
    <property type="nucleotide sequence ID" value="NC_007777.1"/>
</dbReference>
<dbReference type="Pfam" id="PF07336">
    <property type="entry name" value="ABATE"/>
    <property type="match status" value="1"/>
</dbReference>
<evidence type="ECO:0000313" key="2">
    <source>
        <dbReference type="Proteomes" id="UP000001937"/>
    </source>
</evidence>
<dbReference type="AlphaFoldDB" id="Q2JG21"/>
<dbReference type="SUPFAM" id="SSF160904">
    <property type="entry name" value="Jann2411-like"/>
    <property type="match status" value="1"/>
</dbReference>
<dbReference type="EMBL" id="CP000249">
    <property type="protein sequence ID" value="ABD09771.1"/>
    <property type="molecule type" value="Genomic_DNA"/>
</dbReference>
<dbReference type="STRING" id="106370.Francci3_0384"/>
<dbReference type="InterPro" id="IPR010852">
    <property type="entry name" value="ABATE"/>
</dbReference>
<dbReference type="HOGENOM" id="CLU_2179992_0_0_11"/>
<dbReference type="KEGG" id="fra:Francci3_0384"/>
<dbReference type="eggNOG" id="COG5516">
    <property type="taxonomic scope" value="Bacteria"/>
</dbReference>
<dbReference type="OrthoDB" id="123307at2"/>
<gene>
    <name evidence="1" type="ordered locus">Francci3_0384</name>
</gene>
<sequence>MNPDVLIGLGDHPVLDFVNSLAFSADGPIELIADGWSYLRWLQLTGLVGTAEREALPARFGSEELDRIAVAAVELREWLRPRIGAWAGGSSTVPDEPTLSRLNGLLATD</sequence>
<name>Q2JG21_FRACC</name>
<reference evidence="1 2" key="1">
    <citation type="journal article" date="2007" name="Genome Res.">
        <title>Genome characteristics of facultatively symbiotic Frankia sp. strains reflect host range and host plant biogeography.</title>
        <authorList>
            <person name="Normand P."/>
            <person name="Lapierre P."/>
            <person name="Tisa L.S."/>
            <person name="Gogarten J.P."/>
            <person name="Alloisio N."/>
            <person name="Bagnarol E."/>
            <person name="Bassi C.A."/>
            <person name="Berry A.M."/>
            <person name="Bickhart D.M."/>
            <person name="Choisne N."/>
            <person name="Couloux A."/>
            <person name="Cournoyer B."/>
            <person name="Cruveiller S."/>
            <person name="Daubin V."/>
            <person name="Demange N."/>
            <person name="Francino M.P."/>
            <person name="Goltsman E."/>
            <person name="Huang Y."/>
            <person name="Kopp O.R."/>
            <person name="Labarre L."/>
            <person name="Lapidus A."/>
            <person name="Lavire C."/>
            <person name="Marechal J."/>
            <person name="Martinez M."/>
            <person name="Mastronunzio J.E."/>
            <person name="Mullin B.C."/>
            <person name="Niemann J."/>
            <person name="Pujic P."/>
            <person name="Rawnsley T."/>
            <person name="Rouy Z."/>
            <person name="Schenowitz C."/>
            <person name="Sellstedt A."/>
            <person name="Tavares F."/>
            <person name="Tomkins J.P."/>
            <person name="Vallenet D."/>
            <person name="Valverde C."/>
            <person name="Wall L.G."/>
            <person name="Wang Y."/>
            <person name="Medigue C."/>
            <person name="Benson D.R."/>
        </authorList>
    </citation>
    <scope>NUCLEOTIDE SEQUENCE [LARGE SCALE GENOMIC DNA]</scope>
    <source>
        <strain evidence="2">DSM 45818 / CECT 9043 / CcI3</strain>
    </source>
</reference>
<organism evidence="1 2">
    <name type="scientific">Frankia casuarinae (strain DSM 45818 / CECT 9043 / HFP020203 / CcI3)</name>
    <dbReference type="NCBI Taxonomy" id="106370"/>
    <lineage>
        <taxon>Bacteria</taxon>
        <taxon>Bacillati</taxon>
        <taxon>Actinomycetota</taxon>
        <taxon>Actinomycetes</taxon>
        <taxon>Frankiales</taxon>
        <taxon>Frankiaceae</taxon>
        <taxon>Frankia</taxon>
    </lineage>
</organism>
<proteinExistence type="predicted"/>
<keyword evidence="2" id="KW-1185">Reference proteome</keyword>